<dbReference type="NCBIfam" id="TIGR00797">
    <property type="entry name" value="matE"/>
    <property type="match status" value="1"/>
</dbReference>
<feature type="transmembrane region" description="Helical" evidence="10">
    <location>
        <begin position="372"/>
        <end position="396"/>
    </location>
</feature>
<comment type="caution">
    <text evidence="11">The sequence shown here is derived from an EMBL/GenBank/DDBJ whole genome shotgun (WGS) entry which is preliminary data.</text>
</comment>
<feature type="transmembrane region" description="Helical" evidence="10">
    <location>
        <begin position="62"/>
        <end position="82"/>
    </location>
</feature>
<gene>
    <name evidence="11" type="ORF">H9809_06730</name>
</gene>
<proteinExistence type="inferred from homology"/>
<feature type="transmembrane region" description="Helical" evidence="10">
    <location>
        <begin position="438"/>
        <end position="456"/>
    </location>
</feature>
<comment type="subcellular location">
    <subcellularLocation>
        <location evidence="1">Cell membrane</location>
        <topology evidence="1">Multi-pass membrane protein</topology>
    </subcellularLocation>
</comment>
<evidence type="ECO:0000256" key="6">
    <source>
        <dbReference type="ARBA" id="ARBA00022692"/>
    </source>
</evidence>
<dbReference type="GO" id="GO:0005886">
    <property type="term" value="C:plasma membrane"/>
    <property type="evidence" value="ECO:0007669"/>
    <property type="project" value="UniProtKB-SubCell"/>
</dbReference>
<evidence type="ECO:0000256" key="3">
    <source>
        <dbReference type="ARBA" id="ARBA00022106"/>
    </source>
</evidence>
<keyword evidence="8 10" id="KW-0472">Membrane</keyword>
<name>A0A9D2FSB0_9FIRM</name>
<keyword evidence="5" id="KW-1003">Cell membrane</keyword>
<keyword evidence="6 10" id="KW-0812">Transmembrane</keyword>
<reference evidence="11" key="1">
    <citation type="journal article" date="2021" name="PeerJ">
        <title>Extensive microbial diversity within the chicken gut microbiome revealed by metagenomics and culture.</title>
        <authorList>
            <person name="Gilroy R."/>
            <person name="Ravi A."/>
            <person name="Getino M."/>
            <person name="Pursley I."/>
            <person name="Horton D.L."/>
            <person name="Alikhan N.F."/>
            <person name="Baker D."/>
            <person name="Gharbi K."/>
            <person name="Hall N."/>
            <person name="Watson M."/>
            <person name="Adriaenssens E.M."/>
            <person name="Foster-Nyarko E."/>
            <person name="Jarju S."/>
            <person name="Secka A."/>
            <person name="Antonio M."/>
            <person name="Oren A."/>
            <person name="Chaudhuri R.R."/>
            <person name="La Ragione R."/>
            <person name="Hildebrand F."/>
            <person name="Pallen M.J."/>
        </authorList>
    </citation>
    <scope>NUCLEOTIDE SEQUENCE</scope>
    <source>
        <strain evidence="11">1068</strain>
    </source>
</reference>
<dbReference type="CDD" id="cd13143">
    <property type="entry name" value="MATE_MepA_like"/>
    <property type="match status" value="1"/>
</dbReference>
<feature type="transmembrane region" description="Helical" evidence="10">
    <location>
        <begin position="207"/>
        <end position="231"/>
    </location>
</feature>
<sequence>MKELKKHLYSGEEHDFSKGSVLGLILRLSLPLIVAQFINVLYNIVDRIYIGRIPGASSDALTGVGVAFPIITAITAFSFLVGTGGGPLCSIARGKGDEERAEIIMGNAFFLTLFTGILLTIVGLLTKAPLLYALGASDATFGYANDYISIYLLGTICVMISLGMNGFINCQGFPKTGMLTVLIGAVLNIILDPLFIFVFHLGVKGAAIATVISQSASALWVVLFLTGKTTLLKLRLRRMKPDFKCMGEILALGLSGFIMAATNCGVQIVCNVTLQSYGGDVYVGIMTIMNSVREVLSVPANGLTQGAQPVIGYNYGAGKYKRVKTGIKIMSVICMVYTTAAWIITLLVPHGFIALFNGGEEMIELGTSAMRIYFFGFCFMSLQFAGQSVFTGLGKARQAIFFSLLRKAVIVIPLTLWLPHVAGLGVNGVFLAEPISNFIGGTACFITMLCIMWPALSKEPAQD</sequence>
<dbReference type="GO" id="GO:0042910">
    <property type="term" value="F:xenobiotic transmembrane transporter activity"/>
    <property type="evidence" value="ECO:0007669"/>
    <property type="project" value="InterPro"/>
</dbReference>
<organism evidence="11 12">
    <name type="scientific">Candidatus Blautia pullicola</name>
    <dbReference type="NCBI Taxonomy" id="2838498"/>
    <lineage>
        <taxon>Bacteria</taxon>
        <taxon>Bacillati</taxon>
        <taxon>Bacillota</taxon>
        <taxon>Clostridia</taxon>
        <taxon>Lachnospirales</taxon>
        <taxon>Lachnospiraceae</taxon>
        <taxon>Blautia</taxon>
    </lineage>
</organism>
<dbReference type="GO" id="GO:0015297">
    <property type="term" value="F:antiporter activity"/>
    <property type="evidence" value="ECO:0007669"/>
    <property type="project" value="InterPro"/>
</dbReference>
<dbReference type="Proteomes" id="UP000824056">
    <property type="component" value="Unassembled WGS sequence"/>
</dbReference>
<evidence type="ECO:0000256" key="10">
    <source>
        <dbReference type="SAM" id="Phobius"/>
    </source>
</evidence>
<keyword evidence="4" id="KW-0813">Transport</keyword>
<comment type="similarity">
    <text evidence="2">Belongs to the multi antimicrobial extrusion (MATE) (TC 2.A.66.1) family. MepA subfamily.</text>
</comment>
<feature type="transmembrane region" description="Helical" evidence="10">
    <location>
        <begin position="179"/>
        <end position="201"/>
    </location>
</feature>
<reference evidence="11" key="2">
    <citation type="submission" date="2021-04" db="EMBL/GenBank/DDBJ databases">
        <authorList>
            <person name="Gilroy R."/>
        </authorList>
    </citation>
    <scope>NUCLEOTIDE SEQUENCE</scope>
    <source>
        <strain evidence="11">1068</strain>
    </source>
</reference>
<evidence type="ECO:0000256" key="1">
    <source>
        <dbReference type="ARBA" id="ARBA00004651"/>
    </source>
</evidence>
<feature type="transmembrane region" description="Helical" evidence="10">
    <location>
        <begin position="103"/>
        <end position="128"/>
    </location>
</feature>
<dbReference type="InterPro" id="IPR048279">
    <property type="entry name" value="MdtK-like"/>
</dbReference>
<dbReference type="EMBL" id="DXBG01000164">
    <property type="protein sequence ID" value="HIZ65575.1"/>
    <property type="molecule type" value="Genomic_DNA"/>
</dbReference>
<evidence type="ECO:0000256" key="4">
    <source>
        <dbReference type="ARBA" id="ARBA00022448"/>
    </source>
</evidence>
<evidence type="ECO:0000313" key="11">
    <source>
        <dbReference type="EMBL" id="HIZ65575.1"/>
    </source>
</evidence>
<evidence type="ECO:0000313" key="12">
    <source>
        <dbReference type="Proteomes" id="UP000824056"/>
    </source>
</evidence>
<evidence type="ECO:0000256" key="5">
    <source>
        <dbReference type="ARBA" id="ARBA00022475"/>
    </source>
</evidence>
<dbReference type="PIRSF" id="PIRSF006603">
    <property type="entry name" value="DinF"/>
    <property type="match status" value="1"/>
</dbReference>
<dbReference type="InterPro" id="IPR045070">
    <property type="entry name" value="MATE_MepA-like"/>
</dbReference>
<dbReference type="Pfam" id="PF01554">
    <property type="entry name" value="MatE"/>
    <property type="match status" value="2"/>
</dbReference>
<dbReference type="PANTHER" id="PTHR43823:SF3">
    <property type="entry name" value="MULTIDRUG EXPORT PROTEIN MEPA"/>
    <property type="match status" value="1"/>
</dbReference>
<dbReference type="PANTHER" id="PTHR43823">
    <property type="entry name" value="SPORULATION PROTEIN YKVU"/>
    <property type="match status" value="1"/>
</dbReference>
<dbReference type="InterPro" id="IPR002528">
    <property type="entry name" value="MATE_fam"/>
</dbReference>
<protein>
    <recommendedName>
        <fullName evidence="3">Multidrug export protein MepA</fullName>
    </recommendedName>
</protein>
<evidence type="ECO:0000256" key="8">
    <source>
        <dbReference type="ARBA" id="ARBA00023136"/>
    </source>
</evidence>
<evidence type="ECO:0000256" key="7">
    <source>
        <dbReference type="ARBA" id="ARBA00022989"/>
    </source>
</evidence>
<dbReference type="InterPro" id="IPR051327">
    <property type="entry name" value="MATE_MepA_subfamily"/>
</dbReference>
<dbReference type="AlphaFoldDB" id="A0A9D2FSB0"/>
<evidence type="ECO:0000256" key="9">
    <source>
        <dbReference type="ARBA" id="ARBA00023251"/>
    </source>
</evidence>
<keyword evidence="7 10" id="KW-1133">Transmembrane helix</keyword>
<dbReference type="GO" id="GO:0046677">
    <property type="term" value="P:response to antibiotic"/>
    <property type="evidence" value="ECO:0007669"/>
    <property type="project" value="UniProtKB-KW"/>
</dbReference>
<feature type="transmembrane region" description="Helical" evidence="10">
    <location>
        <begin position="148"/>
        <end position="167"/>
    </location>
</feature>
<accession>A0A9D2FSB0</accession>
<feature type="transmembrane region" description="Helical" evidence="10">
    <location>
        <begin position="21"/>
        <end position="42"/>
    </location>
</feature>
<keyword evidence="9" id="KW-0046">Antibiotic resistance</keyword>
<evidence type="ECO:0000256" key="2">
    <source>
        <dbReference type="ARBA" id="ARBA00008417"/>
    </source>
</evidence>
<feature type="transmembrane region" description="Helical" evidence="10">
    <location>
        <begin position="408"/>
        <end position="432"/>
    </location>
</feature>
<feature type="transmembrane region" description="Helical" evidence="10">
    <location>
        <begin position="329"/>
        <end position="352"/>
    </location>
</feature>